<name>A0A6P3Y390_DINQU</name>
<protein>
    <submittedName>
        <fullName evidence="2">Uncharacterized protein LOC106749613</fullName>
    </submittedName>
</protein>
<dbReference type="GO" id="GO:0003676">
    <property type="term" value="F:nucleic acid binding"/>
    <property type="evidence" value="ECO:0007669"/>
    <property type="project" value="InterPro"/>
</dbReference>
<dbReference type="InterPro" id="IPR036397">
    <property type="entry name" value="RNaseH_sf"/>
</dbReference>
<dbReference type="Proteomes" id="UP000515204">
    <property type="component" value="Unplaced"/>
</dbReference>
<dbReference type="PANTHER" id="PTHR46060">
    <property type="entry name" value="MARINER MOS1 TRANSPOSASE-LIKE PROTEIN"/>
    <property type="match status" value="1"/>
</dbReference>
<dbReference type="RefSeq" id="XP_014484747.1">
    <property type="nucleotide sequence ID" value="XM_014629261.1"/>
</dbReference>
<dbReference type="InterPro" id="IPR052709">
    <property type="entry name" value="Transposase-MT_Hybrid"/>
</dbReference>
<evidence type="ECO:0000313" key="2">
    <source>
        <dbReference type="RefSeq" id="XP_014484747.1"/>
    </source>
</evidence>
<reference evidence="2" key="1">
    <citation type="submission" date="2025-08" db="UniProtKB">
        <authorList>
            <consortium name="RefSeq"/>
        </authorList>
    </citation>
    <scope>IDENTIFICATION</scope>
</reference>
<dbReference type="PANTHER" id="PTHR46060:SF1">
    <property type="entry name" value="MARINER MOS1 TRANSPOSASE-LIKE PROTEIN"/>
    <property type="match status" value="1"/>
</dbReference>
<dbReference type="GeneID" id="106749613"/>
<sequence length="156" mass="17983">MKNGVEDHQFRTRLSRWFNAKCFKTGGSLSVNLLLGFLGVLTNTRRNALTVLASFFKSVKKIRKYCWTPLLLETKRGYFISLPKRNNNPNSGVTQGHQSQRSSNKLLLKLLTYLGWTVMPHPPYSPDLAPSDYHLFPKLKEHLCGQRFRSDNEVKE</sequence>
<dbReference type="AlphaFoldDB" id="A0A6P3Y390"/>
<organism evidence="1 2">
    <name type="scientific">Dinoponera quadriceps</name>
    <name type="common">South American ant</name>
    <dbReference type="NCBI Taxonomy" id="609295"/>
    <lineage>
        <taxon>Eukaryota</taxon>
        <taxon>Metazoa</taxon>
        <taxon>Ecdysozoa</taxon>
        <taxon>Arthropoda</taxon>
        <taxon>Hexapoda</taxon>
        <taxon>Insecta</taxon>
        <taxon>Pterygota</taxon>
        <taxon>Neoptera</taxon>
        <taxon>Endopterygota</taxon>
        <taxon>Hymenoptera</taxon>
        <taxon>Apocrita</taxon>
        <taxon>Aculeata</taxon>
        <taxon>Formicoidea</taxon>
        <taxon>Formicidae</taxon>
        <taxon>Ponerinae</taxon>
        <taxon>Ponerini</taxon>
        <taxon>Dinoponera</taxon>
    </lineage>
</organism>
<evidence type="ECO:0000313" key="1">
    <source>
        <dbReference type="Proteomes" id="UP000515204"/>
    </source>
</evidence>
<gene>
    <name evidence="2" type="primary">LOC106749613</name>
</gene>
<keyword evidence="1" id="KW-1185">Reference proteome</keyword>
<proteinExistence type="predicted"/>
<dbReference type="Gene3D" id="3.30.420.10">
    <property type="entry name" value="Ribonuclease H-like superfamily/Ribonuclease H"/>
    <property type="match status" value="1"/>
</dbReference>
<accession>A0A6P3Y390</accession>
<dbReference type="OrthoDB" id="6622399at2759"/>
<dbReference type="KEGG" id="dqu:106749613"/>